<dbReference type="InterPro" id="IPR052163">
    <property type="entry name" value="DGC-Regulatory_Protein"/>
</dbReference>
<evidence type="ECO:0000313" key="4">
    <source>
        <dbReference type="Proteomes" id="UP000233332"/>
    </source>
</evidence>
<protein>
    <recommendedName>
        <fullName evidence="2">GGDEF domain-containing protein</fullName>
    </recommendedName>
</protein>
<dbReference type="FunFam" id="3.30.70.270:FF:000001">
    <property type="entry name" value="Diguanylate cyclase domain protein"/>
    <property type="match status" value="1"/>
</dbReference>
<feature type="transmembrane region" description="Helical" evidence="1">
    <location>
        <begin position="44"/>
        <end position="66"/>
    </location>
</feature>
<evidence type="ECO:0000259" key="2">
    <source>
        <dbReference type="PROSITE" id="PS50887"/>
    </source>
</evidence>
<evidence type="ECO:0000256" key="1">
    <source>
        <dbReference type="SAM" id="Phobius"/>
    </source>
</evidence>
<dbReference type="SUPFAM" id="SSF55073">
    <property type="entry name" value="Nucleotide cyclase"/>
    <property type="match status" value="1"/>
</dbReference>
<keyword evidence="4" id="KW-1185">Reference proteome</keyword>
<dbReference type="SMART" id="SM00267">
    <property type="entry name" value="GGDEF"/>
    <property type="match status" value="1"/>
</dbReference>
<dbReference type="InterPro" id="IPR043128">
    <property type="entry name" value="Rev_trsase/Diguanyl_cyclase"/>
</dbReference>
<dbReference type="InterPro" id="IPR000160">
    <property type="entry name" value="GGDEF_dom"/>
</dbReference>
<dbReference type="Gene3D" id="3.30.450.20">
    <property type="entry name" value="PAS domain"/>
    <property type="match status" value="1"/>
</dbReference>
<dbReference type="CDD" id="cd01949">
    <property type="entry name" value="GGDEF"/>
    <property type="match status" value="1"/>
</dbReference>
<dbReference type="PANTHER" id="PTHR46663:SF2">
    <property type="entry name" value="GGDEF DOMAIN-CONTAINING PROTEIN"/>
    <property type="match status" value="1"/>
</dbReference>
<sequence>MPGPFLENRYFVALLIFWCLLGIWLCGGAHVVLGTTETLMVSSAFPSSVVFFVLTGLGMIGLHLIVRRNARARARFFARLPGLVFRIDKDGLIEFASEQGLDWIGANLATDSRPDLRDHILDHASLINLRENAISAQGDITVAELPLTTKEHEQRWLRVQMRALPPYTSDCQIDCIVWDITELVRERNLRRESQTRLETMANLSNEALFLHDSGKCVDANNAAERMFGYGRTALLNLSAADIISSETLPTVTDNIQSGYDKPYEAMAKRHDGSQFPCEINGRNVLIDGKTLRLTSFRDITERRTAEEQIRFQANHDALTSLPNRYLFMDRLTFAIKLSKRRRECFALMYIDLDGFKTLNDTRGHIIGDKVLRDVAARLSAKLRDVDTVARIGGDEFTVILSGSETPEDAEIVANKLKDALTSSPVDLGPDEAPYLVTASIGISLYPDHAETIDELISAADSAMYMAKKNGRNTFRFATTKRSENS</sequence>
<dbReference type="SMART" id="SM00091">
    <property type="entry name" value="PAS"/>
    <property type="match status" value="2"/>
</dbReference>
<dbReference type="Proteomes" id="UP000233332">
    <property type="component" value="Unassembled WGS sequence"/>
</dbReference>
<dbReference type="PANTHER" id="PTHR46663">
    <property type="entry name" value="DIGUANYLATE CYCLASE DGCT-RELATED"/>
    <property type="match status" value="1"/>
</dbReference>
<reference evidence="3 4" key="1">
    <citation type="submission" date="2017-09" db="EMBL/GenBank/DDBJ databases">
        <title>Biodiversity and function of Thalassospira species in the particle-attached aromatic-hydrocarbon-degrading consortia from the surface seawater of the China South Sea.</title>
        <authorList>
            <person name="Dong C."/>
            <person name="Lai Q."/>
            <person name="Shao Z."/>
        </authorList>
    </citation>
    <scope>NUCLEOTIDE SEQUENCE [LARGE SCALE GENOMIC DNA]</scope>
    <source>
        <strain evidence="3 4">139Z-12</strain>
    </source>
</reference>
<dbReference type="InterPro" id="IPR029787">
    <property type="entry name" value="Nucleotide_cyclase"/>
</dbReference>
<dbReference type="PROSITE" id="PS50887">
    <property type="entry name" value="GGDEF"/>
    <property type="match status" value="1"/>
</dbReference>
<dbReference type="SUPFAM" id="SSF55785">
    <property type="entry name" value="PYP-like sensor domain (PAS domain)"/>
    <property type="match status" value="2"/>
</dbReference>
<name>A0A2N3L988_9PROT</name>
<gene>
    <name evidence="3" type="ORF">COO92_04625</name>
</gene>
<dbReference type="AlphaFoldDB" id="A0A2N3L988"/>
<dbReference type="EMBL" id="NXGX01000002">
    <property type="protein sequence ID" value="PKR59332.1"/>
    <property type="molecule type" value="Genomic_DNA"/>
</dbReference>
<keyword evidence="1" id="KW-0812">Transmembrane</keyword>
<dbReference type="InterPro" id="IPR000014">
    <property type="entry name" value="PAS"/>
</dbReference>
<feature type="domain" description="GGDEF" evidence="2">
    <location>
        <begin position="343"/>
        <end position="479"/>
    </location>
</feature>
<dbReference type="Pfam" id="PF13426">
    <property type="entry name" value="PAS_9"/>
    <property type="match status" value="1"/>
</dbReference>
<keyword evidence="1" id="KW-0472">Membrane</keyword>
<accession>A0A2N3L988</accession>
<dbReference type="CDD" id="cd00130">
    <property type="entry name" value="PAS"/>
    <property type="match status" value="2"/>
</dbReference>
<dbReference type="GO" id="GO:0003824">
    <property type="term" value="F:catalytic activity"/>
    <property type="evidence" value="ECO:0007669"/>
    <property type="project" value="UniProtKB-ARBA"/>
</dbReference>
<dbReference type="Pfam" id="PF00990">
    <property type="entry name" value="GGDEF"/>
    <property type="match status" value="1"/>
</dbReference>
<comment type="caution">
    <text evidence="3">The sequence shown here is derived from an EMBL/GenBank/DDBJ whole genome shotgun (WGS) entry which is preliminary data.</text>
</comment>
<dbReference type="InterPro" id="IPR035965">
    <property type="entry name" value="PAS-like_dom_sf"/>
</dbReference>
<evidence type="ECO:0000313" key="3">
    <source>
        <dbReference type="EMBL" id="PKR59332.1"/>
    </source>
</evidence>
<keyword evidence="1" id="KW-1133">Transmembrane helix</keyword>
<dbReference type="NCBIfam" id="TIGR00254">
    <property type="entry name" value="GGDEF"/>
    <property type="match status" value="1"/>
</dbReference>
<dbReference type="NCBIfam" id="TIGR00229">
    <property type="entry name" value="sensory_box"/>
    <property type="match status" value="1"/>
</dbReference>
<organism evidence="3 4">
    <name type="scientific">Thalassospira lohafexi</name>
    <dbReference type="NCBI Taxonomy" id="744227"/>
    <lineage>
        <taxon>Bacteria</taxon>
        <taxon>Pseudomonadati</taxon>
        <taxon>Pseudomonadota</taxon>
        <taxon>Alphaproteobacteria</taxon>
        <taxon>Rhodospirillales</taxon>
        <taxon>Thalassospiraceae</taxon>
        <taxon>Thalassospira</taxon>
    </lineage>
</organism>
<dbReference type="Gene3D" id="3.30.70.270">
    <property type="match status" value="1"/>
</dbReference>
<proteinExistence type="predicted"/>